<dbReference type="Proteomes" id="UP000816034">
    <property type="component" value="Unassembled WGS sequence"/>
</dbReference>
<dbReference type="InterPro" id="IPR001806">
    <property type="entry name" value="Small_GTPase"/>
</dbReference>
<keyword evidence="3" id="KW-1185">Reference proteome</keyword>
<dbReference type="InterPro" id="IPR036047">
    <property type="entry name" value="F-box-like_dom_sf"/>
</dbReference>
<dbReference type="Gene3D" id="3.40.50.300">
    <property type="entry name" value="P-loop containing nucleotide triphosphate hydrolases"/>
    <property type="match status" value="1"/>
</dbReference>
<dbReference type="Pfam" id="PF00646">
    <property type="entry name" value="F-box"/>
    <property type="match status" value="1"/>
</dbReference>
<dbReference type="GeneID" id="68100965"/>
<organism evidence="2 3">
    <name type="scientific">Naegleria lovaniensis</name>
    <name type="common">Amoeba</name>
    <dbReference type="NCBI Taxonomy" id="51637"/>
    <lineage>
        <taxon>Eukaryota</taxon>
        <taxon>Discoba</taxon>
        <taxon>Heterolobosea</taxon>
        <taxon>Tetramitia</taxon>
        <taxon>Eutetramitia</taxon>
        <taxon>Vahlkampfiidae</taxon>
        <taxon>Naegleria</taxon>
    </lineage>
</organism>
<accession>A0AA88GLH8</accession>
<dbReference type="Pfam" id="PF00071">
    <property type="entry name" value="Ras"/>
    <property type="match status" value="1"/>
</dbReference>
<dbReference type="InterPro" id="IPR027417">
    <property type="entry name" value="P-loop_NTPase"/>
</dbReference>
<dbReference type="EMBL" id="PYSW02000034">
    <property type="protein sequence ID" value="KAG2378368.1"/>
    <property type="molecule type" value="Genomic_DNA"/>
</dbReference>
<comment type="caution">
    <text evidence="2">The sequence shown here is derived from an EMBL/GenBank/DDBJ whole genome shotgun (WGS) entry which is preliminary data.</text>
</comment>
<protein>
    <recommendedName>
        <fullName evidence="1">F-box domain-containing protein</fullName>
    </recommendedName>
</protein>
<dbReference type="RefSeq" id="XP_044545630.1">
    <property type="nucleotide sequence ID" value="XM_044698596.1"/>
</dbReference>
<evidence type="ECO:0000313" key="3">
    <source>
        <dbReference type="Proteomes" id="UP000816034"/>
    </source>
</evidence>
<evidence type="ECO:0000259" key="1">
    <source>
        <dbReference type="Pfam" id="PF00646"/>
    </source>
</evidence>
<gene>
    <name evidence="2" type="ORF">C9374_008511</name>
</gene>
<reference evidence="2 3" key="1">
    <citation type="journal article" date="2018" name="BMC Genomics">
        <title>The genome of Naegleria lovaniensis, the basis for a comparative approach to unravel pathogenicity factors of the human pathogenic amoeba N. fowleri.</title>
        <authorList>
            <person name="Liechti N."/>
            <person name="Schurch N."/>
            <person name="Bruggmann R."/>
            <person name="Wittwer M."/>
        </authorList>
    </citation>
    <scope>NUCLEOTIDE SEQUENCE [LARGE SCALE GENOMIC DNA]</scope>
    <source>
        <strain evidence="2 3">ATCC 30569</strain>
    </source>
</reference>
<dbReference type="InterPro" id="IPR001810">
    <property type="entry name" value="F-box_dom"/>
</dbReference>
<dbReference type="SUPFAM" id="SSF81383">
    <property type="entry name" value="F-box domain"/>
    <property type="match status" value="1"/>
</dbReference>
<name>A0AA88GLH8_NAELO</name>
<feature type="domain" description="F-box" evidence="1">
    <location>
        <begin position="6"/>
        <end position="42"/>
    </location>
</feature>
<sequence>MSIVNCCDDVWIEIFSFLEPLDIIASVSGTCKRLNELSEMCFFLLDSSQDFKQDYSNFEDYVKLKLLNDQIQIRYEENEYYIPIMRNSKYFIRHYLLKLSVKLSESIGPPWRYDRNRALSSAISEDIELFQFYLSRFGFDNSNTLLQMKDIDIDTTNMYTIKTVLVGDHGVGKSTLFTSLTREQFSSARRRMGEEISGKHVEFLNHKFIVQLWDSVCESFFYIPKIVVRYCNFAVYCFSVSNRKSLLR</sequence>
<dbReference type="GO" id="GO:0005525">
    <property type="term" value="F:GTP binding"/>
    <property type="evidence" value="ECO:0007669"/>
    <property type="project" value="InterPro"/>
</dbReference>
<dbReference type="CDD" id="cd09917">
    <property type="entry name" value="F-box_SF"/>
    <property type="match status" value="1"/>
</dbReference>
<dbReference type="PRINTS" id="PR00449">
    <property type="entry name" value="RASTRNSFRMNG"/>
</dbReference>
<proteinExistence type="predicted"/>
<dbReference type="AlphaFoldDB" id="A0AA88GLH8"/>
<dbReference type="SUPFAM" id="SSF52540">
    <property type="entry name" value="P-loop containing nucleoside triphosphate hydrolases"/>
    <property type="match status" value="1"/>
</dbReference>
<evidence type="ECO:0000313" key="2">
    <source>
        <dbReference type="EMBL" id="KAG2378368.1"/>
    </source>
</evidence>
<dbReference type="GO" id="GO:0003924">
    <property type="term" value="F:GTPase activity"/>
    <property type="evidence" value="ECO:0007669"/>
    <property type="project" value="InterPro"/>
</dbReference>